<name>A0AAE4VG09_MYCFO</name>
<dbReference type="Proteomes" id="UP001186041">
    <property type="component" value="Unassembled WGS sequence"/>
</dbReference>
<sequence>MAIVLIGRSGAGKGVTDKLARLLWPTDIHEEGLGSGQGIHELYKETKDPADRITSALFTVSEIDHLTALNAGQGNNTLAALKAGLTGDRLGSKGASTATSRSVPADSYRLCLSISAQYGHTAVILDDVSGGTPQRIVWGSVTDPTIPDTPGPEPDHVLDSNLPAWALVDKQVLIQYGTPAIAEYVAAGLLANQRGQLDAIDGHRTLTRLKVAAALAILDHRMVVSALDWELSEHIMAESDATRTAVLEYDRQAARAKVRDRAMSRAAGEQFISDHKLERAKKAILRWLERDGQLARHDLRRKLKADLRDHFDPAIAELAAEGMIAETSVKNGVGYGLNGEGTRVPEVHPPNEQFSDRVPEVHGVPEATVTELDSRRSHDSEPPKLTGRAWLANHIADLRAAGHTTAESFAVLDAGEAAGFARQTIRVAASDHPDITVIGRKGKVAVWDITGTRKTKHTSAADWTANYIDNLTRDGIDVVDKELFRHAAEASGYSWTSARHAATDSGRIESVPGAGSETIWRIIPAAEGESA</sequence>
<proteinExistence type="predicted"/>
<accession>A0AAE4VG09</accession>
<organism evidence="1 2">
    <name type="scientific">Mycolicibacterium fortuitum</name>
    <name type="common">Mycobacterium fortuitum</name>
    <dbReference type="NCBI Taxonomy" id="1766"/>
    <lineage>
        <taxon>Bacteria</taxon>
        <taxon>Bacillati</taxon>
        <taxon>Actinomycetota</taxon>
        <taxon>Actinomycetes</taxon>
        <taxon>Mycobacteriales</taxon>
        <taxon>Mycobacteriaceae</taxon>
        <taxon>Mycolicibacterium</taxon>
    </lineage>
</organism>
<dbReference type="EMBL" id="JAWLVV010000022">
    <property type="protein sequence ID" value="MDV7292914.1"/>
    <property type="molecule type" value="Genomic_DNA"/>
</dbReference>
<protein>
    <submittedName>
        <fullName evidence="1">Uncharacterized protein</fullName>
    </submittedName>
</protein>
<comment type="caution">
    <text evidence="1">The sequence shown here is derived from an EMBL/GenBank/DDBJ whole genome shotgun (WGS) entry which is preliminary data.</text>
</comment>
<gene>
    <name evidence="1" type="ORF">R4485_22300</name>
</gene>
<dbReference type="RefSeq" id="WP_317722396.1">
    <property type="nucleotide sequence ID" value="NZ_JAWLVK010000023.1"/>
</dbReference>
<dbReference type="AlphaFoldDB" id="A0AAE4VG09"/>
<reference evidence="1" key="1">
    <citation type="submission" date="2023-10" db="EMBL/GenBank/DDBJ databases">
        <title>Mycolicibacterium fortuitum clinical isolates causing pulmonary infections in humans.</title>
        <authorList>
            <person name="Mejia-Ponce P.M."/>
            <person name="Zenteno-Cuevas R."/>
            <person name="Licona-Cassani C."/>
        </authorList>
    </citation>
    <scope>NUCLEOTIDE SEQUENCE</scope>
    <source>
        <strain evidence="1">M8</strain>
    </source>
</reference>
<evidence type="ECO:0000313" key="1">
    <source>
        <dbReference type="EMBL" id="MDV7292914.1"/>
    </source>
</evidence>
<evidence type="ECO:0000313" key="2">
    <source>
        <dbReference type="Proteomes" id="UP001186041"/>
    </source>
</evidence>